<dbReference type="EMBL" id="AUSU01008404">
    <property type="protein sequence ID" value="EPS59386.1"/>
    <property type="molecule type" value="Genomic_DNA"/>
</dbReference>
<evidence type="ECO:0000256" key="1">
    <source>
        <dbReference type="ARBA" id="ARBA00004456"/>
    </source>
</evidence>
<sequence>NLQKSGLHPKIAGILIPAFFLQLLLGVMILTTLSAAVTQVPSWALSEENLLFLEAWRTIDRAYIDKTFNGQSWFRYRENALRTEAMETREETYTAIKKMVATLDDPFTRFLEPRKFKTLR</sequence>
<evidence type="ECO:0000313" key="11">
    <source>
        <dbReference type="EMBL" id="EPS59386.1"/>
    </source>
</evidence>
<dbReference type="GO" id="GO:0009543">
    <property type="term" value="C:chloroplast thylakoid lumen"/>
    <property type="evidence" value="ECO:0007669"/>
    <property type="project" value="UniProtKB-SubCell"/>
</dbReference>
<evidence type="ECO:0000256" key="10">
    <source>
        <dbReference type="SAM" id="Phobius"/>
    </source>
</evidence>
<dbReference type="FunFam" id="3.30.750.44:FF:000002">
    <property type="entry name" value="carboxyl-terminal-processing peptidase 2, chloroplastic"/>
    <property type="match status" value="1"/>
</dbReference>
<dbReference type="Proteomes" id="UP000015453">
    <property type="component" value="Unassembled WGS sequence"/>
</dbReference>
<dbReference type="EC" id="3.4.21.102" evidence="9"/>
<accession>S8C4S9</accession>
<protein>
    <recommendedName>
        <fullName evidence="9">C-terminal processing peptidase</fullName>
        <ecNumber evidence="9">3.4.21.102</ecNumber>
    </recommendedName>
</protein>
<feature type="non-terminal residue" evidence="11">
    <location>
        <position position="1"/>
    </location>
</feature>
<keyword evidence="5" id="KW-0720">Serine protease</keyword>
<proteinExistence type="inferred from homology"/>
<dbReference type="GO" id="GO:0006508">
    <property type="term" value="P:proteolysis"/>
    <property type="evidence" value="ECO:0007669"/>
    <property type="project" value="UniProtKB-KW"/>
</dbReference>
<evidence type="ECO:0000256" key="6">
    <source>
        <dbReference type="ARBA" id="ARBA00023078"/>
    </source>
</evidence>
<comment type="subcellular location">
    <subcellularLocation>
        <location evidence="1">Plastid</location>
        <location evidence="1">Chloroplast thylakoid lumen</location>
    </subcellularLocation>
</comment>
<evidence type="ECO:0000313" key="12">
    <source>
        <dbReference type="Proteomes" id="UP000015453"/>
    </source>
</evidence>
<evidence type="ECO:0000256" key="4">
    <source>
        <dbReference type="ARBA" id="ARBA00022801"/>
    </source>
</evidence>
<evidence type="ECO:0000256" key="9">
    <source>
        <dbReference type="ARBA" id="ARBA00066637"/>
    </source>
</evidence>
<dbReference type="PANTHER" id="PTHR32060:SF7">
    <property type="entry name" value="CARBOXYL-TERMINAL-PROCESSING PEPTIDASE 2, CHLOROPLASTIC"/>
    <property type="match status" value="1"/>
</dbReference>
<evidence type="ECO:0000256" key="3">
    <source>
        <dbReference type="ARBA" id="ARBA00022670"/>
    </source>
</evidence>
<keyword evidence="3" id="KW-0645">Protease</keyword>
<organism evidence="11 12">
    <name type="scientific">Genlisea aurea</name>
    <dbReference type="NCBI Taxonomy" id="192259"/>
    <lineage>
        <taxon>Eukaryota</taxon>
        <taxon>Viridiplantae</taxon>
        <taxon>Streptophyta</taxon>
        <taxon>Embryophyta</taxon>
        <taxon>Tracheophyta</taxon>
        <taxon>Spermatophyta</taxon>
        <taxon>Magnoliopsida</taxon>
        <taxon>eudicotyledons</taxon>
        <taxon>Gunneridae</taxon>
        <taxon>Pentapetalae</taxon>
        <taxon>asterids</taxon>
        <taxon>lamiids</taxon>
        <taxon>Lamiales</taxon>
        <taxon>Lentibulariaceae</taxon>
        <taxon>Genlisea</taxon>
    </lineage>
</organism>
<feature type="transmembrane region" description="Helical" evidence="10">
    <location>
        <begin position="12"/>
        <end position="37"/>
    </location>
</feature>
<name>S8C4S9_9LAMI</name>
<reference evidence="11 12" key="1">
    <citation type="journal article" date="2013" name="BMC Genomics">
        <title>The miniature genome of a carnivorous plant Genlisea aurea contains a low number of genes and short non-coding sequences.</title>
        <authorList>
            <person name="Leushkin E.V."/>
            <person name="Sutormin R.A."/>
            <person name="Nabieva E.R."/>
            <person name="Penin A.A."/>
            <person name="Kondrashov A.S."/>
            <person name="Logacheva M.D."/>
        </authorList>
    </citation>
    <scope>NUCLEOTIDE SEQUENCE [LARGE SCALE GENOMIC DNA]</scope>
</reference>
<evidence type="ECO:0000256" key="7">
    <source>
        <dbReference type="ARBA" id="ARBA00051784"/>
    </source>
</evidence>
<evidence type="ECO:0000256" key="2">
    <source>
        <dbReference type="ARBA" id="ARBA00009179"/>
    </source>
</evidence>
<keyword evidence="12" id="KW-1185">Reference proteome</keyword>
<evidence type="ECO:0000256" key="8">
    <source>
        <dbReference type="ARBA" id="ARBA00060065"/>
    </source>
</evidence>
<comment type="catalytic activity">
    <reaction evidence="7">
        <text>The enzyme shows specific recognition of a C-terminal tripeptide, Xaa-Yaa-Zaa, in which Xaa is preferably Ala or Leu, Yaa is preferably Ala or Tyr, and Zaa is preferably Ala, but then cleaves at a variable distance from the C-terminus. A typical cleavage is -Ala-Ala-|-Arg-Ala-Ala-Lys-Glu-Asn-Tyr-Ala-Leu-Ala-Ala.</text>
        <dbReference type="EC" id="3.4.21.102"/>
    </reaction>
</comment>
<dbReference type="SUPFAM" id="SSF52096">
    <property type="entry name" value="ClpP/crotonase"/>
    <property type="match status" value="1"/>
</dbReference>
<keyword evidence="10" id="KW-0472">Membrane</keyword>
<keyword evidence="10" id="KW-1133">Transmembrane helix</keyword>
<evidence type="ECO:0000256" key="5">
    <source>
        <dbReference type="ARBA" id="ARBA00022825"/>
    </source>
</evidence>
<dbReference type="OrthoDB" id="43580at2759"/>
<dbReference type="GO" id="GO:0004252">
    <property type="term" value="F:serine-type endopeptidase activity"/>
    <property type="evidence" value="ECO:0007669"/>
    <property type="project" value="UniProtKB-EC"/>
</dbReference>
<keyword evidence="10" id="KW-0812">Transmembrane</keyword>
<feature type="non-terminal residue" evidence="11">
    <location>
        <position position="120"/>
    </location>
</feature>
<comment type="caution">
    <text evidence="11">The sequence shown here is derived from an EMBL/GenBank/DDBJ whole genome shotgun (WGS) entry which is preliminary data.</text>
</comment>
<dbReference type="InterPro" id="IPR029045">
    <property type="entry name" value="ClpP/crotonase-like_dom_sf"/>
</dbReference>
<dbReference type="PANTHER" id="PTHR32060">
    <property type="entry name" value="TAIL-SPECIFIC PROTEASE"/>
    <property type="match status" value="1"/>
</dbReference>
<comment type="function">
    <text evidence="8">Protease involved in the C-terminal processing of the chloroplastic D1 protein of photosystem II. This proteolytic processing is necessary to allow the light-driven assembly of the tetranuclear manganese cluster, which is responsible for photosynthetic water oxidation.</text>
</comment>
<keyword evidence="6" id="KW-0793">Thylakoid</keyword>
<comment type="similarity">
    <text evidence="2">Belongs to the peptidase S41A family.</text>
</comment>
<dbReference type="Gene3D" id="3.30.750.44">
    <property type="match status" value="1"/>
</dbReference>
<keyword evidence="4" id="KW-0378">Hydrolase</keyword>
<gene>
    <name evidence="11" type="ORF">M569_15424</name>
</gene>
<dbReference type="AlphaFoldDB" id="S8C4S9"/>